<dbReference type="SUPFAM" id="SSF46785">
    <property type="entry name" value="Winged helix' DNA-binding domain"/>
    <property type="match status" value="1"/>
</dbReference>
<keyword evidence="3" id="KW-0067">ATP-binding</keyword>
<dbReference type="PROSITE" id="PS50045">
    <property type="entry name" value="SIGMA54_INTERACT_4"/>
    <property type="match status" value="1"/>
</dbReference>
<gene>
    <name evidence="8" type="ORF">FWJ32_09630</name>
</gene>
<keyword evidence="2" id="KW-0547">Nucleotide-binding</keyword>
<dbReference type="GO" id="GO:0009401">
    <property type="term" value="P:phosphoenolpyruvate-dependent sugar phosphotransferase system"/>
    <property type="evidence" value="ECO:0007669"/>
    <property type="project" value="InterPro"/>
</dbReference>
<evidence type="ECO:0000259" key="6">
    <source>
        <dbReference type="PROSITE" id="PS51096"/>
    </source>
</evidence>
<dbReference type="AlphaFoldDB" id="A0A5D8QAX1"/>
<dbReference type="InterPro" id="IPR004701">
    <property type="entry name" value="PTS_EIIA_man-typ"/>
</dbReference>
<dbReference type="PROSITE" id="PS00676">
    <property type="entry name" value="SIGMA54_INTERACT_2"/>
    <property type="match status" value="1"/>
</dbReference>
<dbReference type="Gene3D" id="3.40.50.300">
    <property type="entry name" value="P-loop containing nucleotide triphosphate hydrolases"/>
    <property type="match status" value="1"/>
</dbReference>
<dbReference type="EMBL" id="VTPS01000015">
    <property type="protein sequence ID" value="TZE81284.1"/>
    <property type="molecule type" value="Genomic_DNA"/>
</dbReference>
<dbReference type="InterPro" id="IPR002078">
    <property type="entry name" value="Sigma_54_int"/>
</dbReference>
<evidence type="ECO:0000256" key="1">
    <source>
        <dbReference type="ARBA" id="ARBA00022679"/>
    </source>
</evidence>
<dbReference type="GO" id="GO:0016020">
    <property type="term" value="C:membrane"/>
    <property type="evidence" value="ECO:0007669"/>
    <property type="project" value="InterPro"/>
</dbReference>
<accession>A0A5D8QAX1</accession>
<dbReference type="InterPro" id="IPR036634">
    <property type="entry name" value="PRD_sf"/>
</dbReference>
<sequence length="948" mass="107214">MTLHFKASSIILFNGLRYFFTFILKHYTLEYTFTVGYTKTEGGRGLKRIDTVYETVRELCDKQLINGKCTGVSAYEVAKLLNLQRTNVSADLNRLCKEGKLIKIEGKPVLFKINNGFEENVNQNNLLSEEFNNLIGYDASLKGPILAAQAAIVYPPRGLNTLIVGETGVGKSMFAELMYRYAKKIGHISPNGEFITFNCADYANNPQLLISQLFGVKKGAYTGADRDRDGLVAKADGGILFLDEVHRLPPEGQEMLFTLMDKGMYKALGEVDNTRKANVLIICATTENPESALLKTFVRRIPVLIKLPPLRERTLKERYELLKFFLKNEATRIGRYIIVSANALKSLLLYDCTNNVGGLKSDIQLACARAFLTSTMKGLSSVELRSADLPEYVRIALRYVNGKEAQLREMGIGENEIIFKGNETIEVTPSTNIENEPSIYDMIDNKRKELIEKGLSSEEINFLIGVDINSYFRRFIGRFDSINNDELYKIVDKQLVETVRSFLSEASKNLDRLFASKTFFGLCIHLSSTMERMKKGLPIVNYQLEEIQKSHPEEYKEALKLKDMIKQEWDIELPDDEVGYIAMFLTLEDTIDENTHVGVVVAMHGSSTASSMVDVVNKLLGVSHAKGYDMPLDQKPEEALLRLKDLIISANNGKGVILLYDMGSFGMMGDVIYEETGIPIRSMDMVSTPIALEATRKALFNTTLDEVFDALKLSSGYDSRIQLDVRREKSSQDSIILSVCATGLGSAVKLRNYVEDRIDLKGIEILPLGVTNREVFINKIKDIKYNKEIIAVIGSINPGLYDIPFFSAADIFRKERLSELQYLIDSSCFKNDIYKNMEDVLEKEMSLYDVDFLMREIKTIIITIGEVINRKIDDDTSVGIILHIACLVEKMLKDSSYHNTMKEDVKKRIIQGNEEIYERLQGIFNSIEEHYNIKIGEDEILYLMDIIL</sequence>
<dbReference type="SUPFAM" id="SSF52540">
    <property type="entry name" value="P-loop containing nucleoside triphosphate hydrolases"/>
    <property type="match status" value="1"/>
</dbReference>
<dbReference type="GO" id="GO:0003677">
    <property type="term" value="F:DNA binding"/>
    <property type="evidence" value="ECO:0007669"/>
    <property type="project" value="UniProtKB-KW"/>
</dbReference>
<dbReference type="GO" id="GO:0005524">
    <property type="term" value="F:ATP binding"/>
    <property type="evidence" value="ECO:0007669"/>
    <property type="project" value="UniProtKB-KW"/>
</dbReference>
<keyword evidence="4" id="KW-0238">DNA-binding</keyword>
<dbReference type="GO" id="GO:0006355">
    <property type="term" value="P:regulation of DNA-templated transcription"/>
    <property type="evidence" value="ECO:0007669"/>
    <property type="project" value="InterPro"/>
</dbReference>
<dbReference type="InterPro" id="IPR025943">
    <property type="entry name" value="Sigma_54_int_dom_ATP-bd_2"/>
</dbReference>
<protein>
    <submittedName>
        <fullName evidence="8">PRD domain-containing protein</fullName>
    </submittedName>
</protein>
<evidence type="ECO:0000256" key="4">
    <source>
        <dbReference type="ARBA" id="ARBA00023125"/>
    </source>
</evidence>
<evidence type="ECO:0000313" key="8">
    <source>
        <dbReference type="EMBL" id="TZE81284.1"/>
    </source>
</evidence>
<evidence type="ECO:0000259" key="5">
    <source>
        <dbReference type="PROSITE" id="PS50045"/>
    </source>
</evidence>
<dbReference type="InterPro" id="IPR011608">
    <property type="entry name" value="PRD"/>
</dbReference>
<dbReference type="InterPro" id="IPR027417">
    <property type="entry name" value="P-loop_NTPase"/>
</dbReference>
<evidence type="ECO:0000256" key="2">
    <source>
        <dbReference type="ARBA" id="ARBA00022741"/>
    </source>
</evidence>
<dbReference type="InterPro" id="IPR003593">
    <property type="entry name" value="AAA+_ATPase"/>
</dbReference>
<reference evidence="8 9" key="1">
    <citation type="submission" date="2019-08" db="EMBL/GenBank/DDBJ databases">
        <title>Calorimonas adulescens gen. nov., sp. nov., an anaerobic thermophilic bacterium from Sakhalin hot spring.</title>
        <authorList>
            <person name="Khomyakova M.A."/>
            <person name="Merkel A.Y."/>
            <person name="Novikov A."/>
            <person name="Bonch-Osmolovskaya E.A."/>
            <person name="Slobodkin A.I."/>
        </authorList>
    </citation>
    <scope>NUCLEOTIDE SEQUENCE [LARGE SCALE GENOMIC DNA]</scope>
    <source>
        <strain evidence="8 9">A05MB</strain>
    </source>
</reference>
<feature type="domain" description="Sigma-54 factor interaction" evidence="5">
    <location>
        <begin position="134"/>
        <end position="368"/>
    </location>
</feature>
<feature type="domain" description="PRD" evidence="7">
    <location>
        <begin position="848"/>
        <end position="948"/>
    </location>
</feature>
<dbReference type="Pfam" id="PF00158">
    <property type="entry name" value="Sigma54_activat"/>
    <property type="match status" value="1"/>
</dbReference>
<dbReference type="PROSITE" id="PS51372">
    <property type="entry name" value="PRD_2"/>
    <property type="match status" value="2"/>
</dbReference>
<dbReference type="GO" id="GO:0016740">
    <property type="term" value="F:transferase activity"/>
    <property type="evidence" value="ECO:0007669"/>
    <property type="project" value="UniProtKB-KW"/>
</dbReference>
<dbReference type="Proteomes" id="UP000322976">
    <property type="component" value="Unassembled WGS sequence"/>
</dbReference>
<evidence type="ECO:0000256" key="3">
    <source>
        <dbReference type="ARBA" id="ARBA00022840"/>
    </source>
</evidence>
<keyword evidence="1" id="KW-0808">Transferase</keyword>
<keyword evidence="9" id="KW-1185">Reference proteome</keyword>
<dbReference type="SUPFAM" id="SSF53062">
    <property type="entry name" value="PTS system fructose IIA component-like"/>
    <property type="match status" value="1"/>
</dbReference>
<dbReference type="InterPro" id="IPR036390">
    <property type="entry name" value="WH_DNA-bd_sf"/>
</dbReference>
<feature type="domain" description="PRD" evidence="7">
    <location>
        <begin position="490"/>
        <end position="595"/>
    </location>
</feature>
<proteinExistence type="predicted"/>
<dbReference type="Pfam" id="PF03610">
    <property type="entry name" value="EIIA-man"/>
    <property type="match status" value="1"/>
</dbReference>
<organism evidence="8 9">
    <name type="scientific">Calorimonas adulescens</name>
    <dbReference type="NCBI Taxonomy" id="2606906"/>
    <lineage>
        <taxon>Bacteria</taxon>
        <taxon>Bacillati</taxon>
        <taxon>Bacillota</taxon>
        <taxon>Clostridia</taxon>
        <taxon>Thermoanaerobacterales</taxon>
        <taxon>Thermoanaerobacteraceae</taxon>
        <taxon>Calorimonas</taxon>
    </lineage>
</organism>
<dbReference type="InterPro" id="IPR036662">
    <property type="entry name" value="PTS_EIIA_man-typ_sf"/>
</dbReference>
<feature type="domain" description="PTS EIIA type-4" evidence="6">
    <location>
        <begin position="596"/>
        <end position="735"/>
    </location>
</feature>
<dbReference type="PROSITE" id="PS51096">
    <property type="entry name" value="PTS_EIIA_TYPE_4"/>
    <property type="match status" value="1"/>
</dbReference>
<dbReference type="Gene3D" id="3.40.50.510">
    <property type="entry name" value="Phosphotransferase system, mannose-type IIA component"/>
    <property type="match status" value="1"/>
</dbReference>
<dbReference type="SUPFAM" id="SSF63520">
    <property type="entry name" value="PTS-regulatory domain, PRD"/>
    <property type="match status" value="2"/>
</dbReference>
<evidence type="ECO:0000259" key="7">
    <source>
        <dbReference type="PROSITE" id="PS51372"/>
    </source>
</evidence>
<comment type="caution">
    <text evidence="8">The sequence shown here is derived from an EMBL/GenBank/DDBJ whole genome shotgun (WGS) entry which is preliminary data.</text>
</comment>
<dbReference type="Gene3D" id="1.10.1790.10">
    <property type="entry name" value="PRD domain"/>
    <property type="match status" value="2"/>
</dbReference>
<name>A0A5D8QAX1_9THEO</name>
<dbReference type="PANTHER" id="PTHR32071:SF38">
    <property type="entry name" value="PSP OPERON TRANSCRIPTIONAL ACTIVATOR"/>
    <property type="match status" value="1"/>
</dbReference>
<dbReference type="Pfam" id="PF00874">
    <property type="entry name" value="PRD"/>
    <property type="match status" value="2"/>
</dbReference>
<evidence type="ECO:0000313" key="9">
    <source>
        <dbReference type="Proteomes" id="UP000322976"/>
    </source>
</evidence>
<dbReference type="SMART" id="SM00382">
    <property type="entry name" value="AAA"/>
    <property type="match status" value="1"/>
</dbReference>
<dbReference type="CDD" id="cd00009">
    <property type="entry name" value="AAA"/>
    <property type="match status" value="1"/>
</dbReference>
<dbReference type="PANTHER" id="PTHR32071">
    <property type="entry name" value="TRANSCRIPTIONAL REGULATORY PROTEIN"/>
    <property type="match status" value="1"/>
</dbReference>